<dbReference type="Pfam" id="PF13550">
    <property type="entry name" value="Phage-tail_3"/>
    <property type="match status" value="1"/>
</dbReference>
<dbReference type="EMBL" id="CP080590">
    <property type="protein sequence ID" value="QYO77956.1"/>
    <property type="molecule type" value="Genomic_DNA"/>
</dbReference>
<evidence type="ECO:0000259" key="2">
    <source>
        <dbReference type="Pfam" id="PF23666"/>
    </source>
</evidence>
<dbReference type="InterPro" id="IPR056490">
    <property type="entry name" value="Rcc01698_C"/>
</dbReference>
<evidence type="ECO:0000313" key="3">
    <source>
        <dbReference type="EMBL" id="QYO77956.1"/>
    </source>
</evidence>
<keyword evidence="4" id="KW-1185">Reference proteome</keyword>
<protein>
    <recommendedName>
        <fullName evidence="5">Tip attachment protein J domain-containing protein</fullName>
    </recommendedName>
</protein>
<gene>
    <name evidence="3" type="ORF">K1X15_05145</name>
</gene>
<accession>A0ABX8WIY5</accession>
<organism evidence="3 4">
    <name type="scientific">Devosia salina</name>
    <dbReference type="NCBI Taxonomy" id="2860336"/>
    <lineage>
        <taxon>Bacteria</taxon>
        <taxon>Pseudomonadati</taxon>
        <taxon>Pseudomonadota</taxon>
        <taxon>Alphaproteobacteria</taxon>
        <taxon>Hyphomicrobiales</taxon>
        <taxon>Devosiaceae</taxon>
        <taxon>Devosia</taxon>
    </lineage>
</organism>
<dbReference type="RefSeq" id="WP_220306427.1">
    <property type="nucleotide sequence ID" value="NZ_CP080590.1"/>
</dbReference>
<dbReference type="InterPro" id="IPR032876">
    <property type="entry name" value="J_dom"/>
</dbReference>
<dbReference type="Pfam" id="PF23666">
    <property type="entry name" value="Rcc01698_C"/>
    <property type="match status" value="1"/>
</dbReference>
<proteinExistence type="predicted"/>
<feature type="domain" description="Tip attachment protein J" evidence="1">
    <location>
        <begin position="4"/>
        <end position="65"/>
    </location>
</feature>
<dbReference type="Proteomes" id="UP000825799">
    <property type="component" value="Chromosome"/>
</dbReference>
<sequence>MSESLPLVLDGAAARLAAERLLNLRSSSGDRVEFALPPSTVALEPGDRIALAGLSEGPFEITEIRDGSVRQVTAGAVPRGDAIATGVDRPSGSATLAVPPVTPLVLAAQLPPLPADPTRSRLVLGAFADPWPGLVRVSDATTGAALASLSRPAAIGTVLTDVSAGPPARWDRGTSLEIRLLAGHLADVEPGSALAGSNRIAVETDAGQWEIIGFAKAELTGAGQYRLTQLLRGLDGSEAAMGPVSAGRRVLVLDNRAATLPVEPHWIGESRTIRFSAGDAVAMETVSIETGPVRPLSPVHLKAARQPDGAIALRWTRRSRADADGWGIAEPALEHVPEAWQVEIFDGGTPVRTLVSGSPTADYALADQIVDFGGAASAFTFAVTQMSAVLGAGQAAMGAFNV</sequence>
<name>A0ABX8WIY5_9HYPH</name>
<feature type="domain" description="Rcc01698-like C-terminal" evidence="2">
    <location>
        <begin position="153"/>
        <end position="250"/>
    </location>
</feature>
<reference evidence="3 4" key="1">
    <citation type="submission" date="2021-08" db="EMBL/GenBank/DDBJ databases">
        <title>Devosia salina sp. nov., isolated from the South China Sea sediment.</title>
        <authorList>
            <person name="Zhou Z."/>
        </authorList>
    </citation>
    <scope>NUCLEOTIDE SEQUENCE [LARGE SCALE GENOMIC DNA]</scope>
    <source>
        <strain evidence="3 4">SCS-3</strain>
    </source>
</reference>
<evidence type="ECO:0000313" key="4">
    <source>
        <dbReference type="Proteomes" id="UP000825799"/>
    </source>
</evidence>
<evidence type="ECO:0008006" key="5">
    <source>
        <dbReference type="Google" id="ProtNLM"/>
    </source>
</evidence>
<evidence type="ECO:0000259" key="1">
    <source>
        <dbReference type="Pfam" id="PF13550"/>
    </source>
</evidence>